<protein>
    <submittedName>
        <fullName evidence="1">Uncharacterized protein</fullName>
    </submittedName>
</protein>
<name>A0A5M6C770_9TREE</name>
<organism evidence="1 2">
    <name type="scientific">Kwoniella shandongensis</name>
    <dbReference type="NCBI Taxonomy" id="1734106"/>
    <lineage>
        <taxon>Eukaryota</taxon>
        <taxon>Fungi</taxon>
        <taxon>Dikarya</taxon>
        <taxon>Basidiomycota</taxon>
        <taxon>Agaricomycotina</taxon>
        <taxon>Tremellomycetes</taxon>
        <taxon>Tremellales</taxon>
        <taxon>Cryptococcaceae</taxon>
        <taxon>Kwoniella</taxon>
    </lineage>
</organism>
<evidence type="ECO:0000313" key="1">
    <source>
        <dbReference type="EMBL" id="WWD19305.1"/>
    </source>
</evidence>
<gene>
    <name evidence="1" type="ORF">CI109_103763</name>
</gene>
<dbReference type="Proteomes" id="UP000322225">
    <property type="component" value="Chromosome 6"/>
</dbReference>
<dbReference type="EMBL" id="CP144056">
    <property type="protein sequence ID" value="WWD19305.1"/>
    <property type="molecule type" value="Genomic_DNA"/>
</dbReference>
<proteinExistence type="predicted"/>
<sequence length="204" mass="22781">MFTLSTRYIATLLPFLMIILIPMMGVKADNLFIGCGDEIDFIDMAMTTANTRICYETCRDSSYTYYTFRASEGVCACYTYPPPAAEYVDGKPGDCQGQLQYNLIKSNWVFDRCYSSINTTETPSDSFKACLDECDSHSIAIARPTGLFPGYTSCACGDESDLDDLVEATCDLDQYFVYMNAPTTTSQPAKRDRYAEIAARRMDA</sequence>
<dbReference type="KEGG" id="ksn:43585841"/>
<dbReference type="AlphaFoldDB" id="A0A5M6C770"/>
<keyword evidence="2" id="KW-1185">Reference proteome</keyword>
<dbReference type="RefSeq" id="XP_031863896.1">
    <property type="nucleotide sequence ID" value="XM_032001733.1"/>
</dbReference>
<dbReference type="OrthoDB" id="2560445at2759"/>
<reference evidence="1" key="2">
    <citation type="submission" date="2024-01" db="EMBL/GenBank/DDBJ databases">
        <title>Comparative genomics of Cryptococcus and Kwoniella reveals pathogenesis evolution and contrasting modes of karyotype evolution via chromosome fusion or intercentromeric recombination.</title>
        <authorList>
            <person name="Coelho M.A."/>
            <person name="David-Palma M."/>
            <person name="Shea T."/>
            <person name="Bowers K."/>
            <person name="McGinley-Smith S."/>
            <person name="Mohammad A.W."/>
            <person name="Gnirke A."/>
            <person name="Yurkov A.M."/>
            <person name="Nowrousian M."/>
            <person name="Sun S."/>
            <person name="Cuomo C.A."/>
            <person name="Heitman J."/>
        </authorList>
    </citation>
    <scope>NUCLEOTIDE SEQUENCE</scope>
    <source>
        <strain evidence="1">CBS 12478</strain>
    </source>
</reference>
<reference evidence="1" key="1">
    <citation type="submission" date="2017-08" db="EMBL/GenBank/DDBJ databases">
        <authorList>
            <person name="Cuomo C."/>
            <person name="Billmyre B."/>
            <person name="Heitman J."/>
        </authorList>
    </citation>
    <scope>NUCLEOTIDE SEQUENCE</scope>
    <source>
        <strain evidence="1">CBS 12478</strain>
    </source>
</reference>
<accession>A0A5M6C770</accession>
<evidence type="ECO:0000313" key="2">
    <source>
        <dbReference type="Proteomes" id="UP000322225"/>
    </source>
</evidence>
<dbReference type="GeneID" id="43585841"/>